<feature type="chain" id="PRO_5046004981" evidence="1">
    <location>
        <begin position="20"/>
        <end position="248"/>
    </location>
</feature>
<sequence>MNKTLFSLLLLLLPVGARAQIGEHRNTFSVGFNGGYNMTTIRFTPKVVQQMQGGITGGLAMRYTVEKYFSTIASIAAELNYAQMGWNEDIRTLDDQPVINSVTGLAETYSRTINYVQVPVMAHLAWGRETRGVNFFVNAGPQFGVYLGESTKSSFDWNHRNMTDRANTIVAQDTMAVENKFDYGIAAGAGIEYSHPRLGHLLLEARYYYGLGNIYGDSKRDFFGSSNFGTVTVKMTYLFDITRYLGAR</sequence>
<evidence type="ECO:0000313" key="3">
    <source>
        <dbReference type="EMBL" id="MFB9897156.1"/>
    </source>
</evidence>
<dbReference type="EMBL" id="JBHLZF010000001">
    <property type="protein sequence ID" value="MFB9897156.1"/>
    <property type="molecule type" value="Genomic_DNA"/>
</dbReference>
<reference evidence="3 4" key="1">
    <citation type="submission" date="2024-09" db="EMBL/GenBank/DDBJ databases">
        <authorList>
            <person name="Sun Q."/>
            <person name="Mori K."/>
        </authorList>
    </citation>
    <scope>NUCLEOTIDE SEQUENCE [LARGE SCALE GENOMIC DNA]</scope>
    <source>
        <strain evidence="3 4">ATCC 51272</strain>
    </source>
</reference>
<feature type="signal peptide" evidence="1">
    <location>
        <begin position="1"/>
        <end position="19"/>
    </location>
</feature>
<accession>A0ABV5ZLR5</accession>
<evidence type="ECO:0000256" key="1">
    <source>
        <dbReference type="SAM" id="SignalP"/>
    </source>
</evidence>
<keyword evidence="1" id="KW-0732">Signal</keyword>
<feature type="domain" description="Outer membrane protein beta-barrel" evidence="2">
    <location>
        <begin position="19"/>
        <end position="215"/>
    </location>
</feature>
<dbReference type="RefSeq" id="WP_044248422.1">
    <property type="nucleotide sequence ID" value="NZ_JADU01000006.1"/>
</dbReference>
<gene>
    <name evidence="3" type="ORF">ACFFK8_04875</name>
</gene>
<keyword evidence="4" id="KW-1185">Reference proteome</keyword>
<dbReference type="InterPro" id="IPR025665">
    <property type="entry name" value="Beta-barrel_OMP_2"/>
</dbReference>
<dbReference type="Proteomes" id="UP001589688">
    <property type="component" value="Unassembled WGS sequence"/>
</dbReference>
<name>A0ABV5ZLR5_9BACT</name>
<dbReference type="Pfam" id="PF13568">
    <property type="entry name" value="OMP_b-brl_2"/>
    <property type="match status" value="1"/>
</dbReference>
<comment type="caution">
    <text evidence="3">The sequence shown here is derived from an EMBL/GenBank/DDBJ whole genome shotgun (WGS) entry which is preliminary data.</text>
</comment>
<evidence type="ECO:0000313" key="4">
    <source>
        <dbReference type="Proteomes" id="UP001589688"/>
    </source>
</evidence>
<proteinExistence type="predicted"/>
<dbReference type="InterPro" id="IPR011250">
    <property type="entry name" value="OMP/PagP_B-barrel"/>
</dbReference>
<dbReference type="SUPFAM" id="SSF56925">
    <property type="entry name" value="OMPA-like"/>
    <property type="match status" value="1"/>
</dbReference>
<organism evidence="3 4">
    <name type="scientific">Hallella seregens ATCC 51272</name>
    <dbReference type="NCBI Taxonomy" id="1336250"/>
    <lineage>
        <taxon>Bacteria</taxon>
        <taxon>Pseudomonadati</taxon>
        <taxon>Bacteroidota</taxon>
        <taxon>Bacteroidia</taxon>
        <taxon>Bacteroidales</taxon>
        <taxon>Prevotellaceae</taxon>
        <taxon>Hallella</taxon>
    </lineage>
</organism>
<protein>
    <submittedName>
        <fullName evidence="3">Porin family protein</fullName>
    </submittedName>
</protein>
<evidence type="ECO:0000259" key="2">
    <source>
        <dbReference type="Pfam" id="PF13568"/>
    </source>
</evidence>